<evidence type="ECO:0000313" key="5">
    <source>
        <dbReference type="Proteomes" id="UP000803844"/>
    </source>
</evidence>
<dbReference type="Pfam" id="PF12796">
    <property type="entry name" value="Ank_2"/>
    <property type="match status" value="2"/>
</dbReference>
<keyword evidence="5" id="KW-1185">Reference proteome</keyword>
<dbReference type="InterPro" id="IPR029058">
    <property type="entry name" value="AB_hydrolase_fold"/>
</dbReference>
<dbReference type="PROSITE" id="PS50088">
    <property type="entry name" value="ANK_REPEAT"/>
    <property type="match status" value="2"/>
</dbReference>
<feature type="repeat" description="ANK" evidence="3">
    <location>
        <begin position="901"/>
        <end position="933"/>
    </location>
</feature>
<dbReference type="EMBL" id="MU032348">
    <property type="protein sequence ID" value="KAF3764686.1"/>
    <property type="molecule type" value="Genomic_DNA"/>
</dbReference>
<reference evidence="4" key="1">
    <citation type="journal article" date="2020" name="Phytopathology">
        <title>Genome sequence of the chestnut blight fungus Cryphonectria parasitica EP155: A fundamental resource for an archetypical invasive plant pathogen.</title>
        <authorList>
            <person name="Crouch J.A."/>
            <person name="Dawe A."/>
            <person name="Aerts A."/>
            <person name="Barry K."/>
            <person name="Churchill A.C.L."/>
            <person name="Grimwood J."/>
            <person name="Hillman B."/>
            <person name="Milgroom M.G."/>
            <person name="Pangilinan J."/>
            <person name="Smith M."/>
            <person name="Salamov A."/>
            <person name="Schmutz J."/>
            <person name="Yadav J."/>
            <person name="Grigoriev I.V."/>
            <person name="Nuss D."/>
        </authorList>
    </citation>
    <scope>NUCLEOTIDE SEQUENCE</scope>
    <source>
        <strain evidence="4">EP155</strain>
    </source>
</reference>
<dbReference type="GeneID" id="63838666"/>
<sequence>MSQYENSPKNGEKHGLFRLHPKRYRPDSCSVDIVAIHGLGGSAFDTWTDHKSEHHHLWLRDSLPSYIPEARVMTYGYDSSYVFSNSLMGINDFAKDLLTRLCIERRDALETSRPLFFVCHSLGGIVFKQAIVLSSLEAKDYPGILDSISGVISSQELEEISRDAKELLKKINIVSFYEQKPLTGFSLIVDPPSAILGLPNERSIPINADHRDIAKVSPRHTQRYKPVWATIQQLIEAIVKNVLEQRSLQGLKISLAADLLWKAMREVLAMDTMKYTFIIIDAIEELGDSTANNILEMLNYTLRYINTVTPAHRVRILVSSRPKPRSFPWLVELRIVKSDTRPGIKRFLQGSLEQFAADRPEFATVTSSKKRIEIVNELCERADGSFLIAAMVWGDFRNSPEWDEDTITRKLRKFGSAPHKVSDFYDIIYQIDSSVRDQVRDILAILAAAARPLSTVEIGIILGFSQTDTPIRNADDIPIDRSVSDLIEKHIPELIARLDDDTVTFVHLSFKEYLLESWAKEKASHMTRAGRMITRACLKYLKLQDMLHDAFDGASREDLTSRYPFLSYAGDFHKRHILSLPYTDYLWLVYADAGGPGSLYTLPEFSKRWAFWETPLQVVISEVAMPHRETLLREFVQHGYDINETWLRSDRQGGALHSCCRILYQDAPQFRGNGDVKRTVLLLLALGADPNLPREAPRSNIASVILEGNWDVYHALLRNKLFDPNAPDERGRATIHHLVSHAPSDMIPELVEGGTIEINAQDKSGSTALHLAVTYQMLDTVRTLLRIPGTRLDLTDVQGRTPLALAAYWDHKQVAYALIERSDAMPVPDRENLGPLVLAAKHGDMELCRKLLETSQYQNIKFQVDHSGKGVLHHLAANNWTDLLERCLRRGDANVNHIDHHGESALHIAATLGNTASCEVLVRHGASMKLQDRLGRTAPQAAADAGFKDTLMTLLRSRRADPNQKDFEGRNLVHWAATIDCVEIVEFLAGLPGVDIARKDNHGKMPIDIAFICKCPTVGKFLSDEMRKRTSTSLYFDIYDWKTMYNSPIVEYSQDEEREFVFAGTLEEREFRRQAASEEAWFALQKVYPPELWALVKLADKEVEEKREPFRIEVLANMHQSAAELTK</sequence>
<evidence type="ECO:0000313" key="4">
    <source>
        <dbReference type="EMBL" id="KAF3764686.1"/>
    </source>
</evidence>
<keyword evidence="2 3" id="KW-0040">ANK repeat</keyword>
<dbReference type="Proteomes" id="UP000803844">
    <property type="component" value="Unassembled WGS sequence"/>
</dbReference>
<dbReference type="RefSeq" id="XP_040775647.1">
    <property type="nucleotide sequence ID" value="XM_040921537.1"/>
</dbReference>
<evidence type="ECO:0000256" key="2">
    <source>
        <dbReference type="ARBA" id="ARBA00023043"/>
    </source>
</evidence>
<proteinExistence type="predicted"/>
<dbReference type="InterPro" id="IPR051165">
    <property type="entry name" value="Multifunctional_ANK_Repeat"/>
</dbReference>
<evidence type="ECO:0000256" key="3">
    <source>
        <dbReference type="PROSITE-ProRule" id="PRU00023"/>
    </source>
</evidence>
<evidence type="ECO:0000256" key="1">
    <source>
        <dbReference type="ARBA" id="ARBA00022737"/>
    </source>
</evidence>
<dbReference type="AlphaFoldDB" id="A0A9P4Y175"/>
<organism evidence="4 5">
    <name type="scientific">Cryphonectria parasitica (strain ATCC 38755 / EP155)</name>
    <dbReference type="NCBI Taxonomy" id="660469"/>
    <lineage>
        <taxon>Eukaryota</taxon>
        <taxon>Fungi</taxon>
        <taxon>Dikarya</taxon>
        <taxon>Ascomycota</taxon>
        <taxon>Pezizomycotina</taxon>
        <taxon>Sordariomycetes</taxon>
        <taxon>Sordariomycetidae</taxon>
        <taxon>Diaporthales</taxon>
        <taxon>Cryphonectriaceae</taxon>
        <taxon>Cryphonectria-Endothia species complex</taxon>
        <taxon>Cryphonectria</taxon>
    </lineage>
</organism>
<gene>
    <name evidence="4" type="ORF">M406DRAFT_340237</name>
</gene>
<dbReference type="PROSITE" id="PS50297">
    <property type="entry name" value="ANK_REP_REGION"/>
    <property type="match status" value="2"/>
</dbReference>
<dbReference type="PANTHER" id="PTHR24123">
    <property type="entry name" value="ANKYRIN REPEAT-CONTAINING"/>
    <property type="match status" value="1"/>
</dbReference>
<dbReference type="InterPro" id="IPR036770">
    <property type="entry name" value="Ankyrin_rpt-contain_sf"/>
</dbReference>
<dbReference type="PANTHER" id="PTHR24123:SF33">
    <property type="entry name" value="PROTEIN HOS4"/>
    <property type="match status" value="1"/>
</dbReference>
<dbReference type="Gene3D" id="1.25.40.20">
    <property type="entry name" value="Ankyrin repeat-containing domain"/>
    <property type="match status" value="2"/>
</dbReference>
<comment type="caution">
    <text evidence="4">The sequence shown here is derived from an EMBL/GenBank/DDBJ whole genome shotgun (WGS) entry which is preliminary data.</text>
</comment>
<name>A0A9P4Y175_CRYP1</name>
<protein>
    <submittedName>
        <fullName evidence="4">Ankyrin</fullName>
    </submittedName>
</protein>
<dbReference type="OrthoDB" id="163438at2759"/>
<dbReference type="InterPro" id="IPR002110">
    <property type="entry name" value="Ankyrin_rpt"/>
</dbReference>
<dbReference type="SUPFAM" id="SSF53474">
    <property type="entry name" value="alpha/beta-Hydrolases"/>
    <property type="match status" value="1"/>
</dbReference>
<accession>A0A9P4Y175</accession>
<dbReference type="SMART" id="SM00248">
    <property type="entry name" value="ANK"/>
    <property type="match status" value="9"/>
</dbReference>
<dbReference type="SUPFAM" id="SSF48403">
    <property type="entry name" value="Ankyrin repeat"/>
    <property type="match status" value="1"/>
</dbReference>
<keyword evidence="1" id="KW-0677">Repeat</keyword>
<feature type="repeat" description="ANK" evidence="3">
    <location>
        <begin position="764"/>
        <end position="786"/>
    </location>
</feature>